<keyword evidence="3 6" id="KW-0812">Transmembrane</keyword>
<evidence type="ECO:0000313" key="8">
    <source>
        <dbReference type="EMBL" id="MEP7730175.1"/>
    </source>
</evidence>
<dbReference type="Gene3D" id="3.30.450.20">
    <property type="entry name" value="PAS domain"/>
    <property type="match status" value="1"/>
</dbReference>
<comment type="subcellular location">
    <subcellularLocation>
        <location evidence="1">Cell membrane</location>
        <topology evidence="1">Multi-pass membrane protein</topology>
    </subcellularLocation>
</comment>
<dbReference type="Pfam" id="PF08269">
    <property type="entry name" value="dCache_2"/>
    <property type="match status" value="1"/>
</dbReference>
<protein>
    <submittedName>
        <fullName evidence="8">Cache domain-containing protein</fullName>
    </submittedName>
</protein>
<proteinExistence type="predicted"/>
<dbReference type="RefSeq" id="WP_348577197.1">
    <property type="nucleotide sequence ID" value="NZ_JBDYKN010000010.1"/>
</dbReference>
<name>A0ABV0L163_9GAMM</name>
<evidence type="ECO:0000256" key="2">
    <source>
        <dbReference type="ARBA" id="ARBA00022475"/>
    </source>
</evidence>
<feature type="transmembrane region" description="Helical" evidence="6">
    <location>
        <begin position="172"/>
        <end position="195"/>
    </location>
</feature>
<keyword evidence="9" id="KW-1185">Reference proteome</keyword>
<keyword evidence="5 6" id="KW-0472">Membrane</keyword>
<evidence type="ECO:0000256" key="4">
    <source>
        <dbReference type="ARBA" id="ARBA00022989"/>
    </source>
</evidence>
<dbReference type="EMBL" id="JBDYKN010000010">
    <property type="protein sequence ID" value="MEP7730175.1"/>
    <property type="molecule type" value="Genomic_DNA"/>
</dbReference>
<reference evidence="8 9" key="1">
    <citation type="submission" date="2024-05" db="EMBL/GenBank/DDBJ databases">
        <authorList>
            <person name="Busch G.E."/>
            <person name="Sharma I."/>
        </authorList>
    </citation>
    <scope>NUCLEOTIDE SEQUENCE [LARGE SCALE GENOMIC DNA]</scope>
    <source>
        <strain evidence="8 9">23GB23</strain>
    </source>
</reference>
<evidence type="ECO:0000256" key="3">
    <source>
        <dbReference type="ARBA" id="ARBA00022692"/>
    </source>
</evidence>
<comment type="caution">
    <text evidence="8">The sequence shown here is derived from an EMBL/GenBank/DDBJ whole genome shotgun (WGS) entry which is preliminary data.</text>
</comment>
<sequence>MKLSIKIGLVALVLVVTMTFFGVFAMNTLKNNLIDSRKHEIQSILTFSLNQARDFVELEKANKITREEAEEGIVRLFSNMRDGNYFLWANDANGIARVHIKDNVIGVFQSSYARYIGYLSKNPFMFVVIESEKANSNALYVKVNGMTLLPEWNWMLGIGVYVDELESEIHQFAISLIIASIVMFLAIFSVVFWVYRSVIYQLGDDPQTVIELVNKAEKEGFQDTENDDYSQDSLLNTIRNFYLHIHSILNLLRSQNQSLSKDSVDLVYSAKGVAHLIDAAANESKRVDEMLSSNEKKAQKIHSRLASSEQYLDIVTSRVTDNITINTNNEKEFKKIEASLIGDTNALLKLSQHVHQLDVLIETFSDAKHSDSLGQAKVTLSELEQGIEALKVSVQQSGDELTQFLSSFGEQRLSLESVGENLINVKQQIEQIVQAQESLFNETPNELDQHFDEILSSLNMVTELVLKHKTQSDKMIQDMDSINF</sequence>
<evidence type="ECO:0000256" key="6">
    <source>
        <dbReference type="SAM" id="Phobius"/>
    </source>
</evidence>
<keyword evidence="2" id="KW-1003">Cell membrane</keyword>
<dbReference type="SMART" id="SM01049">
    <property type="entry name" value="Cache_2"/>
    <property type="match status" value="1"/>
</dbReference>
<evidence type="ECO:0000259" key="7">
    <source>
        <dbReference type="SMART" id="SM01049"/>
    </source>
</evidence>
<dbReference type="InterPro" id="IPR033480">
    <property type="entry name" value="sCache_2"/>
</dbReference>
<dbReference type="InterPro" id="IPR004010">
    <property type="entry name" value="Double_Cache_2"/>
</dbReference>
<accession>A0ABV0L163</accession>
<evidence type="ECO:0000313" key="9">
    <source>
        <dbReference type="Proteomes" id="UP001471651"/>
    </source>
</evidence>
<feature type="domain" description="Single Cache" evidence="7">
    <location>
        <begin position="30"/>
        <end position="117"/>
    </location>
</feature>
<dbReference type="Proteomes" id="UP001471651">
    <property type="component" value="Unassembled WGS sequence"/>
</dbReference>
<organism evidence="8 9">
    <name type="scientific">Marinomonas primoryensis</name>
    <dbReference type="NCBI Taxonomy" id="178399"/>
    <lineage>
        <taxon>Bacteria</taxon>
        <taxon>Pseudomonadati</taxon>
        <taxon>Pseudomonadota</taxon>
        <taxon>Gammaproteobacteria</taxon>
        <taxon>Oceanospirillales</taxon>
        <taxon>Oceanospirillaceae</taxon>
        <taxon>Marinomonas</taxon>
    </lineage>
</organism>
<evidence type="ECO:0000256" key="5">
    <source>
        <dbReference type="ARBA" id="ARBA00023136"/>
    </source>
</evidence>
<gene>
    <name evidence="8" type="ORF">ABKW32_12000</name>
</gene>
<evidence type="ECO:0000256" key="1">
    <source>
        <dbReference type="ARBA" id="ARBA00004651"/>
    </source>
</evidence>
<keyword evidence="4 6" id="KW-1133">Transmembrane helix</keyword>